<evidence type="ECO:0000256" key="2">
    <source>
        <dbReference type="ARBA" id="ARBA00010618"/>
    </source>
</evidence>
<dbReference type="InterPro" id="IPR008991">
    <property type="entry name" value="Translation_prot_SH3-like_sf"/>
</dbReference>
<dbReference type="HAMAP" id="MF_01326_B">
    <property type="entry name" value="Ribosomal_uL24_B"/>
    <property type="match status" value="1"/>
</dbReference>
<protein>
    <recommendedName>
        <fullName evidence="7">Large ribosomal subunit protein uL24 C-terminal domain-containing protein</fullName>
    </recommendedName>
</protein>
<dbReference type="InterPro" id="IPR014722">
    <property type="entry name" value="Rib_uL2_dom2"/>
</dbReference>
<dbReference type="GO" id="GO:1990904">
    <property type="term" value="C:ribonucleoprotein complex"/>
    <property type="evidence" value="ECO:0007669"/>
    <property type="project" value="UniProtKB-KW"/>
</dbReference>
<name>A0AAD7UH09_9STRA</name>
<comment type="subcellular location">
    <subcellularLocation>
        <location evidence="1">Plastid</location>
        <location evidence="1">Chloroplast</location>
    </subcellularLocation>
</comment>
<organism evidence="8 9">
    <name type="scientific">Chrysophaeum taylorii</name>
    <dbReference type="NCBI Taxonomy" id="2483200"/>
    <lineage>
        <taxon>Eukaryota</taxon>
        <taxon>Sar</taxon>
        <taxon>Stramenopiles</taxon>
        <taxon>Ochrophyta</taxon>
        <taxon>Pelagophyceae</taxon>
        <taxon>Pelagomonadales</taxon>
        <taxon>Pelagomonadaceae</taxon>
        <taxon>Chrysophaeum</taxon>
    </lineage>
</organism>
<dbReference type="GO" id="GO:0005840">
    <property type="term" value="C:ribosome"/>
    <property type="evidence" value="ECO:0007669"/>
    <property type="project" value="UniProtKB-KW"/>
</dbReference>
<dbReference type="Gene3D" id="2.30.30.30">
    <property type="match status" value="1"/>
</dbReference>
<dbReference type="PANTHER" id="PTHR12903">
    <property type="entry name" value="MITOCHONDRIAL RIBOSOMAL PROTEIN L24"/>
    <property type="match status" value="1"/>
</dbReference>
<sequence length="191" mass="21873">MEKGPKSLKWAGARHKKKVIDEPRRWNIKRGDKVVVVGNAHHCKGQTGIVQHVLRKKMRIIVEGVNVGTRMLYDKADPDRIKAPVQAPRSIHYSNVNIVCPITNLPTRVGYRELPDKTWARVALRSGAIIDPPKWDRKTKRQVLVGTKDTDEDAVLEVTYDANTDLRLWETSWDKATRGRLLTNLYDFKNS</sequence>
<dbReference type="GO" id="GO:0003735">
    <property type="term" value="F:structural constituent of ribosome"/>
    <property type="evidence" value="ECO:0007669"/>
    <property type="project" value="InterPro"/>
</dbReference>
<evidence type="ECO:0000256" key="3">
    <source>
        <dbReference type="ARBA" id="ARBA00022528"/>
    </source>
</evidence>
<evidence type="ECO:0000256" key="4">
    <source>
        <dbReference type="ARBA" id="ARBA00022640"/>
    </source>
</evidence>
<dbReference type="GO" id="GO:0003723">
    <property type="term" value="F:RNA binding"/>
    <property type="evidence" value="ECO:0007669"/>
    <property type="project" value="InterPro"/>
</dbReference>
<proteinExistence type="inferred from homology"/>
<accession>A0AAD7UH09</accession>
<dbReference type="InterPro" id="IPR003256">
    <property type="entry name" value="Ribosomal_uL24"/>
</dbReference>
<gene>
    <name evidence="8" type="ORF">CTAYLR_001058</name>
</gene>
<feature type="domain" description="Large ribosomal subunit protein uL24 C-terminal" evidence="7">
    <location>
        <begin position="82"/>
        <end position="130"/>
    </location>
</feature>
<keyword evidence="5" id="KW-0689">Ribosomal protein</keyword>
<dbReference type="InterPro" id="IPR057264">
    <property type="entry name" value="Ribosomal_uL24_C"/>
</dbReference>
<dbReference type="Pfam" id="PF17136">
    <property type="entry name" value="ribosomal_L24"/>
    <property type="match status" value="1"/>
</dbReference>
<dbReference type="AlphaFoldDB" id="A0AAD7UH09"/>
<evidence type="ECO:0000256" key="5">
    <source>
        <dbReference type="ARBA" id="ARBA00022980"/>
    </source>
</evidence>
<evidence type="ECO:0000256" key="6">
    <source>
        <dbReference type="ARBA" id="ARBA00023274"/>
    </source>
</evidence>
<dbReference type="CDD" id="cd06089">
    <property type="entry name" value="KOW_RPL26"/>
    <property type="match status" value="1"/>
</dbReference>
<comment type="caution">
    <text evidence="8">The sequence shown here is derived from an EMBL/GenBank/DDBJ whole genome shotgun (WGS) entry which is preliminary data.</text>
</comment>
<keyword evidence="3" id="KW-0150">Chloroplast</keyword>
<evidence type="ECO:0000259" key="7">
    <source>
        <dbReference type="Pfam" id="PF17136"/>
    </source>
</evidence>
<dbReference type="GO" id="GO:0009507">
    <property type="term" value="C:chloroplast"/>
    <property type="evidence" value="ECO:0007669"/>
    <property type="project" value="UniProtKB-SubCell"/>
</dbReference>
<keyword evidence="4" id="KW-0934">Plastid</keyword>
<dbReference type="SUPFAM" id="SSF50104">
    <property type="entry name" value="Translation proteins SH3-like domain"/>
    <property type="match status" value="1"/>
</dbReference>
<evidence type="ECO:0000313" key="8">
    <source>
        <dbReference type="EMBL" id="KAJ8604789.1"/>
    </source>
</evidence>
<comment type="similarity">
    <text evidence="2">Belongs to the universal ribosomal protein uL24 family.</text>
</comment>
<dbReference type="EMBL" id="JAQMWT010000322">
    <property type="protein sequence ID" value="KAJ8604789.1"/>
    <property type="molecule type" value="Genomic_DNA"/>
</dbReference>
<evidence type="ECO:0000313" key="9">
    <source>
        <dbReference type="Proteomes" id="UP001230188"/>
    </source>
</evidence>
<reference evidence="8" key="1">
    <citation type="submission" date="2023-01" db="EMBL/GenBank/DDBJ databases">
        <title>Metagenome sequencing of chrysophaentin producing Chrysophaeum taylorii.</title>
        <authorList>
            <person name="Davison J."/>
            <person name="Bewley C."/>
        </authorList>
    </citation>
    <scope>NUCLEOTIDE SEQUENCE</scope>
    <source>
        <strain evidence="8">NIES-1699</strain>
    </source>
</reference>
<dbReference type="Proteomes" id="UP001230188">
    <property type="component" value="Unassembled WGS sequence"/>
</dbReference>
<evidence type="ECO:0000256" key="1">
    <source>
        <dbReference type="ARBA" id="ARBA00004229"/>
    </source>
</evidence>
<dbReference type="InterPro" id="IPR041988">
    <property type="entry name" value="Ribosomal_uL24_KOW"/>
</dbReference>
<dbReference type="GO" id="GO:0006412">
    <property type="term" value="P:translation"/>
    <property type="evidence" value="ECO:0007669"/>
    <property type="project" value="InterPro"/>
</dbReference>
<keyword evidence="9" id="KW-1185">Reference proteome</keyword>
<keyword evidence="6" id="KW-0687">Ribonucleoprotein</keyword>
<dbReference type="NCBIfam" id="TIGR01079">
    <property type="entry name" value="rplX_bact"/>
    <property type="match status" value="1"/>
</dbReference>